<dbReference type="SUPFAM" id="SSF53474">
    <property type="entry name" value="alpha/beta-Hydrolases"/>
    <property type="match status" value="1"/>
</dbReference>
<dbReference type="PANTHER" id="PTHR12277:SF81">
    <property type="entry name" value="PROTEIN ABHD13"/>
    <property type="match status" value="1"/>
</dbReference>
<evidence type="ECO:0000313" key="3">
    <source>
        <dbReference type="Proteomes" id="UP000243887"/>
    </source>
</evidence>
<protein>
    <recommendedName>
        <fullName evidence="1">Serine aminopeptidase S33 domain-containing protein</fullName>
    </recommendedName>
</protein>
<keyword evidence="3" id="KW-1185">Reference proteome</keyword>
<accession>A0A1I3TWU1</accession>
<dbReference type="Proteomes" id="UP000243887">
    <property type="component" value="Unassembled WGS sequence"/>
</dbReference>
<dbReference type="Pfam" id="PF12146">
    <property type="entry name" value="Hydrolase_4"/>
    <property type="match status" value="1"/>
</dbReference>
<dbReference type="OrthoDB" id="9777090at2"/>
<dbReference type="InterPro" id="IPR029058">
    <property type="entry name" value="AB_hydrolase_fold"/>
</dbReference>
<name>A0A1I3TWU1_9FLAO</name>
<dbReference type="InterPro" id="IPR022742">
    <property type="entry name" value="Hydrolase_4"/>
</dbReference>
<dbReference type="AlphaFoldDB" id="A0A1I3TWU1"/>
<evidence type="ECO:0000259" key="1">
    <source>
        <dbReference type="Pfam" id="PF12146"/>
    </source>
</evidence>
<evidence type="ECO:0000313" key="2">
    <source>
        <dbReference type="EMBL" id="SFJ74779.1"/>
    </source>
</evidence>
<dbReference type="STRING" id="1150112.SAMN04487893_1158"/>
<organism evidence="2 3">
    <name type="scientific">Myroides guanonis</name>
    <dbReference type="NCBI Taxonomy" id="1150112"/>
    <lineage>
        <taxon>Bacteria</taxon>
        <taxon>Pseudomonadati</taxon>
        <taxon>Bacteroidota</taxon>
        <taxon>Flavobacteriia</taxon>
        <taxon>Flavobacteriales</taxon>
        <taxon>Flavobacteriaceae</taxon>
        <taxon>Myroides</taxon>
    </lineage>
</organism>
<gene>
    <name evidence="2" type="ORF">SAMN04487893_1158</name>
</gene>
<proteinExistence type="predicted"/>
<dbReference type="Gene3D" id="3.40.50.1820">
    <property type="entry name" value="alpha/beta hydrolase"/>
    <property type="match status" value="1"/>
</dbReference>
<feature type="domain" description="Serine aminopeptidase S33" evidence="1">
    <location>
        <begin position="64"/>
        <end position="155"/>
    </location>
</feature>
<sequence>MNRYLSFIFLFLTTFCFALNPVKEYVEHPANFNFKYEQHKLETEDGYLLNSWLCLPSKETSNNTVLVVAYGDAGNMSYLLRQVDELVKNGFTILLFDYRGFGESQDFLMDEKQLYYDEFAIDLKSALEFASNRFKSSRIGLWTLSMGSIMGTLTAESNLFSFMVSEGFVSDPNSIVEKLKEYKDEVYLLPKSSSHYSEELSKLSIPVLLFAGERDGLTTVEESQRVTFLNPKSEIVLFKGGHLQGFQALSGTYHGEKYIKAITNFIKAL</sequence>
<dbReference type="EMBL" id="FORU01000015">
    <property type="protein sequence ID" value="SFJ74779.1"/>
    <property type="molecule type" value="Genomic_DNA"/>
</dbReference>
<reference evidence="3" key="1">
    <citation type="submission" date="2016-10" db="EMBL/GenBank/DDBJ databases">
        <authorList>
            <person name="Varghese N."/>
            <person name="Submissions S."/>
        </authorList>
    </citation>
    <scope>NUCLEOTIDE SEQUENCE [LARGE SCALE GENOMIC DNA]</scope>
    <source>
        <strain evidence="3">DSM 26542</strain>
    </source>
</reference>
<dbReference type="PANTHER" id="PTHR12277">
    <property type="entry name" value="ALPHA/BETA HYDROLASE DOMAIN-CONTAINING PROTEIN"/>
    <property type="match status" value="1"/>
</dbReference>
<dbReference type="RefSeq" id="WP_090680440.1">
    <property type="nucleotide sequence ID" value="NZ_FORU01000015.1"/>
</dbReference>